<dbReference type="PANTHER" id="PTHR44858">
    <property type="entry name" value="TETRATRICOPEPTIDE REPEAT PROTEIN 6"/>
    <property type="match status" value="1"/>
</dbReference>
<reference evidence="11 12" key="1">
    <citation type="submission" date="2018-09" db="EMBL/GenBank/DDBJ databases">
        <authorList>
            <person name="Zhu H."/>
        </authorList>
    </citation>
    <scope>NUCLEOTIDE SEQUENCE [LARGE SCALE GENOMIC DNA]</scope>
    <source>
        <strain evidence="11 12">K1W22B-8</strain>
    </source>
</reference>
<dbReference type="RefSeq" id="WP_119781389.1">
    <property type="nucleotide sequence ID" value="NZ_QYUK01000011.1"/>
</dbReference>
<evidence type="ECO:0000256" key="2">
    <source>
        <dbReference type="ARBA" id="ARBA00005182"/>
    </source>
</evidence>
<feature type="repeat" description="TPR" evidence="9">
    <location>
        <begin position="340"/>
        <end position="373"/>
    </location>
</feature>
<evidence type="ECO:0000256" key="9">
    <source>
        <dbReference type="PROSITE-ProRule" id="PRU00339"/>
    </source>
</evidence>
<gene>
    <name evidence="11" type="ORF">D3874_22905</name>
</gene>
<evidence type="ECO:0000256" key="8">
    <source>
        <dbReference type="ARBA" id="ARBA00022841"/>
    </source>
</evidence>
<name>A0A418WHU4_9PROT</name>
<evidence type="ECO:0000256" key="6">
    <source>
        <dbReference type="ARBA" id="ARBA00022764"/>
    </source>
</evidence>
<dbReference type="InterPro" id="IPR031811">
    <property type="entry name" value="ALGX/ALGJ_SGNH-like"/>
</dbReference>
<dbReference type="InterPro" id="IPR050498">
    <property type="entry name" value="Ycf3"/>
</dbReference>
<dbReference type="Gene3D" id="1.25.40.10">
    <property type="entry name" value="Tetratricopeptide repeat domain"/>
    <property type="match status" value="1"/>
</dbReference>
<dbReference type="PANTHER" id="PTHR44858:SF1">
    <property type="entry name" value="UDP-N-ACETYLGLUCOSAMINE--PEPTIDE N-ACETYLGLUCOSAMINYLTRANSFERASE SPINDLY-RELATED"/>
    <property type="match status" value="1"/>
</dbReference>
<keyword evidence="6" id="KW-0574">Periplasm</keyword>
<evidence type="ECO:0000256" key="4">
    <source>
        <dbReference type="ARBA" id="ARBA00022729"/>
    </source>
</evidence>
<keyword evidence="8" id="KW-0016">Alginate biosynthesis</keyword>
<feature type="repeat" description="TPR" evidence="9">
    <location>
        <begin position="408"/>
        <end position="441"/>
    </location>
</feature>
<evidence type="ECO:0000313" key="11">
    <source>
        <dbReference type="EMBL" id="RJF89469.1"/>
    </source>
</evidence>
<dbReference type="Proteomes" id="UP000284605">
    <property type="component" value="Unassembled WGS sequence"/>
</dbReference>
<dbReference type="Pfam" id="PF13181">
    <property type="entry name" value="TPR_8"/>
    <property type="match status" value="1"/>
</dbReference>
<evidence type="ECO:0000256" key="3">
    <source>
        <dbReference type="ARBA" id="ARBA00022679"/>
    </source>
</evidence>
<evidence type="ECO:0000259" key="10">
    <source>
        <dbReference type="Pfam" id="PF16822"/>
    </source>
</evidence>
<proteinExistence type="predicted"/>
<dbReference type="GO" id="GO:0042597">
    <property type="term" value="C:periplasmic space"/>
    <property type="evidence" value="ECO:0007669"/>
    <property type="project" value="UniProtKB-SubCell"/>
</dbReference>
<dbReference type="UniPathway" id="UPA00286"/>
<dbReference type="PROSITE" id="PS50005">
    <property type="entry name" value="TPR"/>
    <property type="match status" value="2"/>
</dbReference>
<comment type="caution">
    <text evidence="11">The sequence shown here is derived from an EMBL/GenBank/DDBJ whole genome shotgun (WGS) entry which is preliminary data.</text>
</comment>
<keyword evidence="5" id="KW-0677">Repeat</keyword>
<dbReference type="SMART" id="SM00028">
    <property type="entry name" value="TPR"/>
    <property type="match status" value="3"/>
</dbReference>
<accession>A0A418WHU4</accession>
<dbReference type="GO" id="GO:0042121">
    <property type="term" value="P:alginic acid biosynthetic process"/>
    <property type="evidence" value="ECO:0007669"/>
    <property type="project" value="UniProtKB-UniPathway"/>
</dbReference>
<evidence type="ECO:0000256" key="7">
    <source>
        <dbReference type="ARBA" id="ARBA00022803"/>
    </source>
</evidence>
<protein>
    <recommendedName>
        <fullName evidence="10">AlgX/AlgJ SGNH hydrolase-like domain-containing protein</fullName>
    </recommendedName>
</protein>
<organism evidence="11 12">
    <name type="scientific">Oleomonas cavernae</name>
    <dbReference type="NCBI Taxonomy" id="2320859"/>
    <lineage>
        <taxon>Bacteria</taxon>
        <taxon>Pseudomonadati</taxon>
        <taxon>Pseudomonadota</taxon>
        <taxon>Alphaproteobacteria</taxon>
        <taxon>Acetobacterales</taxon>
        <taxon>Acetobacteraceae</taxon>
        <taxon>Oleomonas</taxon>
    </lineage>
</organism>
<dbReference type="InterPro" id="IPR011990">
    <property type="entry name" value="TPR-like_helical_dom_sf"/>
</dbReference>
<dbReference type="AlphaFoldDB" id="A0A418WHU4"/>
<comment type="pathway">
    <text evidence="2">Glycan biosynthesis; alginate biosynthesis.</text>
</comment>
<feature type="domain" description="AlgX/AlgJ SGNH hydrolase-like" evidence="10">
    <location>
        <begin position="14"/>
        <end position="243"/>
    </location>
</feature>
<comment type="subcellular location">
    <subcellularLocation>
        <location evidence="1">Periplasm</location>
    </subcellularLocation>
</comment>
<evidence type="ECO:0000256" key="5">
    <source>
        <dbReference type="ARBA" id="ARBA00022737"/>
    </source>
</evidence>
<dbReference type="GO" id="GO:0016740">
    <property type="term" value="F:transferase activity"/>
    <property type="evidence" value="ECO:0007669"/>
    <property type="project" value="UniProtKB-KW"/>
</dbReference>
<keyword evidence="3" id="KW-0808">Transferase</keyword>
<dbReference type="Pfam" id="PF13432">
    <property type="entry name" value="TPR_16"/>
    <property type="match status" value="2"/>
</dbReference>
<evidence type="ECO:0000256" key="1">
    <source>
        <dbReference type="ARBA" id="ARBA00004418"/>
    </source>
</evidence>
<keyword evidence="7 9" id="KW-0802">TPR repeat</keyword>
<dbReference type="Pfam" id="PF16822">
    <property type="entry name" value="ALGX"/>
    <property type="match status" value="1"/>
</dbReference>
<dbReference type="OrthoDB" id="175771at2"/>
<evidence type="ECO:0000313" key="12">
    <source>
        <dbReference type="Proteomes" id="UP000284605"/>
    </source>
</evidence>
<keyword evidence="12" id="KW-1185">Reference proteome</keyword>
<dbReference type="SUPFAM" id="SSF48452">
    <property type="entry name" value="TPR-like"/>
    <property type="match status" value="1"/>
</dbReference>
<sequence length="535" mass="59060">MTDDLEGGQITAFEGKRGWLFLGTFDGFDAMSLYTDETTVPDRVFARWARAFERRRRWFDQRGIALVTLIVPEACLVYADLLPDAIRLTQATPMRRLSERLDKAAATDVIYPLQALIDGRAERETFQQVDSHWTDWGAYLGYRAVMEAVRRHLPAARLIEPKDVTWRQRKTFGALGAIMTPERSCKVPVASLTRPRAKEISEMATEQRHKLTTVVNPAGGPTAIVFRDSFATAMAPFLSESFGRTIYVSSPNTIYYDLIEQVKPDVVIFERTERALANPPIEPDLQDARAHFADLELGNDNALLAQRQSRAFLRAGKAKDAKDMSDRALDLAEPKAPGLGRALLHRARIFRALGNDDAAAECLRHAIALEPDAAMPVMLAGELDRARGRMEPALALLRRSTALEPGVPKYWEALGGALLEGEDAAGAQACFERALTLDPDRIEAHLLMSKVRRGQGDLAGARRHAELAVEIDASSSFTVSNLASVMIAQEDWAAARDLLAAAVPRFPQAPAFKSYLALCETRLGERAKAHAKTGS</sequence>
<dbReference type="EMBL" id="QYUK01000011">
    <property type="protein sequence ID" value="RJF89469.1"/>
    <property type="molecule type" value="Genomic_DNA"/>
</dbReference>
<keyword evidence="4" id="KW-0732">Signal</keyword>
<dbReference type="InterPro" id="IPR019734">
    <property type="entry name" value="TPR_rpt"/>
</dbReference>